<evidence type="ECO:0000313" key="2">
    <source>
        <dbReference type="EMBL" id="MFC4531885.1"/>
    </source>
</evidence>
<dbReference type="EMBL" id="JBHSFP010000007">
    <property type="protein sequence ID" value="MFC4531885.1"/>
    <property type="molecule type" value="Genomic_DNA"/>
</dbReference>
<keyword evidence="2" id="KW-0378">Hydrolase</keyword>
<reference evidence="3" key="1">
    <citation type="journal article" date="2019" name="Int. J. Syst. Evol. Microbiol.">
        <title>The Global Catalogue of Microorganisms (GCM) 10K type strain sequencing project: providing services to taxonomists for standard genome sequencing and annotation.</title>
        <authorList>
            <consortium name="The Broad Institute Genomics Platform"/>
            <consortium name="The Broad Institute Genome Sequencing Center for Infectious Disease"/>
            <person name="Wu L."/>
            <person name="Ma J."/>
        </authorList>
    </citation>
    <scope>NUCLEOTIDE SEQUENCE [LARGE SCALE GENOMIC DNA]</scope>
    <source>
        <strain evidence="3">CGMCC 4.7132</strain>
    </source>
</reference>
<feature type="transmembrane region" description="Helical" evidence="1">
    <location>
        <begin position="125"/>
        <end position="142"/>
    </location>
</feature>
<feature type="transmembrane region" description="Helical" evidence="1">
    <location>
        <begin position="171"/>
        <end position="188"/>
    </location>
</feature>
<evidence type="ECO:0000256" key="1">
    <source>
        <dbReference type="SAM" id="Phobius"/>
    </source>
</evidence>
<dbReference type="InterPro" id="IPR007404">
    <property type="entry name" value="YdjM-like"/>
</dbReference>
<dbReference type="PANTHER" id="PTHR35531">
    <property type="entry name" value="INNER MEMBRANE PROTEIN YBCI-RELATED"/>
    <property type="match status" value="1"/>
</dbReference>
<evidence type="ECO:0000313" key="3">
    <source>
        <dbReference type="Proteomes" id="UP001596004"/>
    </source>
</evidence>
<keyword evidence="1" id="KW-0812">Transmembrane</keyword>
<sequence length="245" mass="25445">MMGHTHALSGAAAWLLVAPGLVALPGLTALSGLTGDLTPIVANALSPAEVVAGALVCAGAAMLPDLDHPHATIAQTFGPATWVLSKAVNWASGGHRHATHSLVFAIAAGLGAHLLADRFPIGRDIVVILMIGLALRAVGIGIPGKTITSAMVNIGLTAMAFILLRSAHVGYLWLGFAITFGCLAHVVGDCLTERGCPVLWPLRHRWLLPWKIGIKTGRAFEIKILGPVLSVIVIGLFAARLMPSL</sequence>
<dbReference type="Proteomes" id="UP001596004">
    <property type="component" value="Unassembled WGS sequence"/>
</dbReference>
<feature type="transmembrane region" description="Helical" evidence="1">
    <location>
        <begin position="224"/>
        <end position="242"/>
    </location>
</feature>
<gene>
    <name evidence="2" type="ORF">ACFO60_14000</name>
</gene>
<keyword evidence="1" id="KW-0472">Membrane</keyword>
<feature type="transmembrane region" description="Helical" evidence="1">
    <location>
        <begin position="98"/>
        <end position="116"/>
    </location>
</feature>
<dbReference type="RefSeq" id="WP_380840567.1">
    <property type="nucleotide sequence ID" value="NZ_JBHSFP010000007.1"/>
</dbReference>
<dbReference type="GO" id="GO:0016787">
    <property type="term" value="F:hydrolase activity"/>
    <property type="evidence" value="ECO:0007669"/>
    <property type="project" value="UniProtKB-KW"/>
</dbReference>
<protein>
    <submittedName>
        <fullName evidence="2">Metal-dependent hydrolase</fullName>
    </submittedName>
</protein>
<keyword evidence="1" id="KW-1133">Transmembrane helix</keyword>
<dbReference type="Pfam" id="PF04307">
    <property type="entry name" value="YdjM"/>
    <property type="match status" value="2"/>
</dbReference>
<organism evidence="2 3">
    <name type="scientific">Sphaerisporangium dianthi</name>
    <dbReference type="NCBI Taxonomy" id="1436120"/>
    <lineage>
        <taxon>Bacteria</taxon>
        <taxon>Bacillati</taxon>
        <taxon>Actinomycetota</taxon>
        <taxon>Actinomycetes</taxon>
        <taxon>Streptosporangiales</taxon>
        <taxon>Streptosporangiaceae</taxon>
        <taxon>Sphaerisporangium</taxon>
    </lineage>
</organism>
<name>A0ABV9CGS2_9ACTN</name>
<proteinExistence type="predicted"/>
<accession>A0ABV9CGS2</accession>
<keyword evidence="3" id="KW-1185">Reference proteome</keyword>
<dbReference type="PANTHER" id="PTHR35531:SF1">
    <property type="entry name" value="INNER MEMBRANE PROTEIN YBCI-RELATED"/>
    <property type="match status" value="1"/>
</dbReference>
<comment type="caution">
    <text evidence="2">The sequence shown here is derived from an EMBL/GenBank/DDBJ whole genome shotgun (WGS) entry which is preliminary data.</text>
</comment>